<reference evidence="2 3" key="1">
    <citation type="submission" date="2019-08" db="EMBL/GenBank/DDBJ databases">
        <title>Complete genome sequence of Candidatus Uab amorphum.</title>
        <authorList>
            <person name="Shiratori T."/>
            <person name="Suzuki S."/>
            <person name="Kakizawa Y."/>
            <person name="Ishida K."/>
        </authorList>
    </citation>
    <scope>NUCLEOTIDE SEQUENCE [LARGE SCALE GENOMIC DNA]</scope>
    <source>
        <strain evidence="2 3">SRT547</strain>
    </source>
</reference>
<feature type="compositionally biased region" description="Polar residues" evidence="1">
    <location>
        <begin position="85"/>
        <end position="113"/>
    </location>
</feature>
<organism evidence="2 3">
    <name type="scientific">Uabimicrobium amorphum</name>
    <dbReference type="NCBI Taxonomy" id="2596890"/>
    <lineage>
        <taxon>Bacteria</taxon>
        <taxon>Pseudomonadati</taxon>
        <taxon>Planctomycetota</taxon>
        <taxon>Candidatus Uabimicrobiia</taxon>
        <taxon>Candidatus Uabimicrobiales</taxon>
        <taxon>Candidatus Uabimicrobiaceae</taxon>
        <taxon>Candidatus Uabimicrobium</taxon>
    </lineage>
</organism>
<sequence>MLLFCKKQNSLKLRDASIALLSLYNRGCVYSGHKIKQMEANSDVLCLSRGRGMRIKVLASLKTLNSMVRAPIGKRISYPKDTNWKKNSLPQDTYPKTNPRSQGTNPKTNPLPQ</sequence>
<accession>A0A5S9F1A7</accession>
<evidence type="ECO:0000256" key="1">
    <source>
        <dbReference type="SAM" id="MobiDB-lite"/>
    </source>
</evidence>
<feature type="region of interest" description="Disordered" evidence="1">
    <location>
        <begin position="77"/>
        <end position="113"/>
    </location>
</feature>
<gene>
    <name evidence="2" type="ORF">UABAM_00245</name>
</gene>
<evidence type="ECO:0000313" key="3">
    <source>
        <dbReference type="Proteomes" id="UP000326354"/>
    </source>
</evidence>
<dbReference type="Proteomes" id="UP000326354">
    <property type="component" value="Chromosome"/>
</dbReference>
<dbReference type="AlphaFoldDB" id="A0A5S9F1A7"/>
<keyword evidence="3" id="KW-1185">Reference proteome</keyword>
<evidence type="ECO:0000313" key="2">
    <source>
        <dbReference type="EMBL" id="BBM81903.1"/>
    </source>
</evidence>
<proteinExistence type="predicted"/>
<protein>
    <submittedName>
        <fullName evidence="2">Uncharacterized protein</fullName>
    </submittedName>
</protein>
<name>A0A5S9F1A7_UABAM</name>
<dbReference type="EMBL" id="AP019860">
    <property type="protein sequence ID" value="BBM81903.1"/>
    <property type="molecule type" value="Genomic_DNA"/>
</dbReference>
<dbReference type="KEGG" id="uam:UABAM_00245"/>